<sequence>MSATSREGLGKVSVFDPQSTANRAWNCGRCQRNGRSALGAPQAAALQTARQPAIQNLTNAAWALASLGTTDSGPAPGVTAAESAPRLHESDSQHPGNAARGSTTAQALER</sequence>
<organism evidence="2 3">
    <name type="scientific">Polarella glacialis</name>
    <name type="common">Dinoflagellate</name>
    <dbReference type="NCBI Taxonomy" id="89957"/>
    <lineage>
        <taxon>Eukaryota</taxon>
        <taxon>Sar</taxon>
        <taxon>Alveolata</taxon>
        <taxon>Dinophyceae</taxon>
        <taxon>Suessiales</taxon>
        <taxon>Suessiaceae</taxon>
        <taxon>Polarella</taxon>
    </lineage>
</organism>
<dbReference type="AlphaFoldDB" id="A0A813GUD0"/>
<feature type="region of interest" description="Disordered" evidence="1">
    <location>
        <begin position="67"/>
        <end position="110"/>
    </location>
</feature>
<protein>
    <submittedName>
        <fullName evidence="2">Uncharacterized protein</fullName>
    </submittedName>
</protein>
<feature type="compositionally biased region" description="Polar residues" evidence="1">
    <location>
        <begin position="100"/>
        <end position="110"/>
    </location>
</feature>
<keyword evidence="3" id="KW-1185">Reference proteome</keyword>
<proteinExistence type="predicted"/>
<reference evidence="2" key="1">
    <citation type="submission" date="2021-02" db="EMBL/GenBank/DDBJ databases">
        <authorList>
            <person name="Dougan E. K."/>
            <person name="Rhodes N."/>
            <person name="Thang M."/>
            <person name="Chan C."/>
        </authorList>
    </citation>
    <scope>NUCLEOTIDE SEQUENCE</scope>
</reference>
<evidence type="ECO:0000256" key="1">
    <source>
        <dbReference type="SAM" id="MobiDB-lite"/>
    </source>
</evidence>
<dbReference type="EMBL" id="CAJNNV010029078">
    <property type="protein sequence ID" value="CAE8626950.1"/>
    <property type="molecule type" value="Genomic_DNA"/>
</dbReference>
<accession>A0A813GUD0</accession>
<gene>
    <name evidence="2" type="ORF">PGLA1383_LOCUS43824</name>
</gene>
<evidence type="ECO:0000313" key="3">
    <source>
        <dbReference type="Proteomes" id="UP000654075"/>
    </source>
</evidence>
<comment type="caution">
    <text evidence="2">The sequence shown here is derived from an EMBL/GenBank/DDBJ whole genome shotgun (WGS) entry which is preliminary data.</text>
</comment>
<name>A0A813GUD0_POLGL</name>
<dbReference type="Proteomes" id="UP000654075">
    <property type="component" value="Unassembled WGS sequence"/>
</dbReference>
<evidence type="ECO:0000313" key="2">
    <source>
        <dbReference type="EMBL" id="CAE8626950.1"/>
    </source>
</evidence>